<comment type="caution">
    <text evidence="17">The sequence shown here is derived from an EMBL/GenBank/DDBJ whole genome shotgun (WGS) entry which is preliminary data.</text>
</comment>
<dbReference type="FunFam" id="3.40.390.10:FF:000015">
    <property type="entry name" value="Meprin A subunit"/>
    <property type="match status" value="1"/>
</dbReference>
<dbReference type="GO" id="GO:0006508">
    <property type="term" value="P:proteolysis"/>
    <property type="evidence" value="ECO:0007669"/>
    <property type="project" value="UniProtKB-KW"/>
</dbReference>
<evidence type="ECO:0000256" key="5">
    <source>
        <dbReference type="ARBA" id="ARBA00022801"/>
    </source>
</evidence>
<dbReference type="GO" id="GO:0008270">
    <property type="term" value="F:zinc ion binding"/>
    <property type="evidence" value="ECO:0007669"/>
    <property type="project" value="UniProtKB-UniRule"/>
</dbReference>
<sequence>MNTFVKYSTWSVGVVCVAVLWSLPLVQGQQQLPDVIIGEQNDPHNDIMGEPLSEKELQNSPDPDVSNSVTSSTNPIWNSGYYQGDIVIATEDHLYQIIEGSGNIQNSAVRNPLLKWPNAEVPYVISASFSHGERQAVAQAVQAFHTHTCVRFVPRQTHHHSYVHILKGRGCSSSVGRVGGAQVVSLGNGCAQYGVIIHEFMHALGFWHEQSRGDRDDYVTINWNNIVPHMRFNFDKKSNWVSQDLGQGYDFSSVMHYDAFAYAMNPSIPTIIPKVRGVTLGQRRGFSQMDIDGINALYKCNAIKSTAMPIPGFRTTESPIVTLGPKPDEKCYDADKNCWLFAKRGQCDTNPSYRKYLCRKSCGECIKSGKVCMDENPRCAYWQSIGECLRNPNYMSYKCQASCGTCHL</sequence>
<dbReference type="SMART" id="SM00254">
    <property type="entry name" value="ShKT"/>
    <property type="match status" value="2"/>
</dbReference>
<keyword evidence="10" id="KW-0325">Glycoprotein</keyword>
<dbReference type="AlphaFoldDB" id="A0AAN8XHC9"/>
<dbReference type="InterPro" id="IPR003582">
    <property type="entry name" value="ShKT_dom"/>
</dbReference>
<feature type="binding site" evidence="12">
    <location>
        <position position="198"/>
    </location>
    <ligand>
        <name>Zn(2+)</name>
        <dbReference type="ChEBI" id="CHEBI:29105"/>
        <note>catalytic</note>
    </ligand>
</feature>
<accession>A0AAN8XHC9</accession>
<dbReference type="EMBL" id="JAXCGZ010005982">
    <property type="protein sequence ID" value="KAK7080338.1"/>
    <property type="molecule type" value="Genomic_DNA"/>
</dbReference>
<keyword evidence="8" id="KW-0865">Zymogen</keyword>
<dbReference type="InterPro" id="IPR034035">
    <property type="entry name" value="Astacin-like_dom"/>
</dbReference>
<evidence type="ECO:0000256" key="9">
    <source>
        <dbReference type="ARBA" id="ARBA00023157"/>
    </source>
</evidence>
<organism evidence="17 18">
    <name type="scientific">Halocaridina rubra</name>
    <name type="common">Hawaiian red shrimp</name>
    <dbReference type="NCBI Taxonomy" id="373956"/>
    <lineage>
        <taxon>Eukaryota</taxon>
        <taxon>Metazoa</taxon>
        <taxon>Ecdysozoa</taxon>
        <taxon>Arthropoda</taxon>
        <taxon>Crustacea</taxon>
        <taxon>Multicrustacea</taxon>
        <taxon>Malacostraca</taxon>
        <taxon>Eumalacostraca</taxon>
        <taxon>Eucarida</taxon>
        <taxon>Decapoda</taxon>
        <taxon>Pleocyemata</taxon>
        <taxon>Caridea</taxon>
        <taxon>Atyoidea</taxon>
        <taxon>Atyidae</taxon>
        <taxon>Halocaridina</taxon>
    </lineage>
</organism>
<comment type="function">
    <text evidence="1">Metalloprotease.</text>
</comment>
<keyword evidence="9 11" id="KW-1015">Disulfide bond</keyword>
<reference evidence="17 18" key="1">
    <citation type="submission" date="2023-11" db="EMBL/GenBank/DDBJ databases">
        <title>Halocaridina rubra genome assembly.</title>
        <authorList>
            <person name="Smith C."/>
        </authorList>
    </citation>
    <scope>NUCLEOTIDE SEQUENCE [LARGE SCALE GENOMIC DNA]</scope>
    <source>
        <strain evidence="17">EP-1</strain>
        <tissue evidence="17">Whole</tissue>
    </source>
</reference>
<keyword evidence="5 12" id="KW-0378">Hydrolase</keyword>
<evidence type="ECO:0000259" key="16">
    <source>
        <dbReference type="PROSITE" id="PS51864"/>
    </source>
</evidence>
<gene>
    <name evidence="17" type="primary">MEP1B_4</name>
    <name evidence="17" type="ORF">SK128_018739</name>
</gene>
<evidence type="ECO:0000256" key="14">
    <source>
        <dbReference type="SAM" id="MobiDB-lite"/>
    </source>
</evidence>
<dbReference type="InterPro" id="IPR001506">
    <property type="entry name" value="Peptidase_M12A"/>
</dbReference>
<feature type="binding site" evidence="12">
    <location>
        <position position="202"/>
    </location>
    <ligand>
        <name>Zn(2+)</name>
        <dbReference type="ChEBI" id="CHEBI:29105"/>
        <note>catalytic</note>
    </ligand>
</feature>
<feature type="disulfide bond" evidence="11">
    <location>
        <begin position="372"/>
        <end position="406"/>
    </location>
</feature>
<evidence type="ECO:0000256" key="6">
    <source>
        <dbReference type="ARBA" id="ARBA00022833"/>
    </source>
</evidence>
<dbReference type="PROSITE" id="PS51864">
    <property type="entry name" value="ASTACIN"/>
    <property type="match status" value="1"/>
</dbReference>
<dbReference type="PROSITE" id="PS51670">
    <property type="entry name" value="SHKT"/>
    <property type="match status" value="2"/>
</dbReference>
<evidence type="ECO:0000256" key="1">
    <source>
        <dbReference type="ARBA" id="ARBA00002657"/>
    </source>
</evidence>
<dbReference type="EC" id="3.4.24.-" evidence="13"/>
<feature type="active site" evidence="12">
    <location>
        <position position="199"/>
    </location>
</feature>
<dbReference type="PANTHER" id="PTHR10127">
    <property type="entry name" value="DISCOIDIN, CUB, EGF, LAMININ , AND ZINC METALLOPROTEASE DOMAIN CONTAINING"/>
    <property type="match status" value="1"/>
</dbReference>
<evidence type="ECO:0000256" key="11">
    <source>
        <dbReference type="PROSITE-ProRule" id="PRU01005"/>
    </source>
</evidence>
<protein>
    <recommendedName>
        <fullName evidence="13">Metalloendopeptidase</fullName>
        <ecNumber evidence="13">3.4.24.-</ecNumber>
    </recommendedName>
</protein>
<evidence type="ECO:0000256" key="8">
    <source>
        <dbReference type="ARBA" id="ARBA00023145"/>
    </source>
</evidence>
<feature type="chain" id="PRO_5042671612" description="Metalloendopeptidase" evidence="13">
    <location>
        <begin position="29"/>
        <end position="408"/>
    </location>
</feature>
<feature type="domain" description="ShKT" evidence="15">
    <location>
        <begin position="331"/>
        <end position="365"/>
    </location>
</feature>
<dbReference type="InterPro" id="IPR024079">
    <property type="entry name" value="MetalloPept_cat_dom_sf"/>
</dbReference>
<keyword evidence="18" id="KW-1185">Reference proteome</keyword>
<keyword evidence="4 13" id="KW-0732">Signal</keyword>
<dbReference type="CDD" id="cd04280">
    <property type="entry name" value="ZnMc_astacin_like"/>
    <property type="match status" value="1"/>
</dbReference>
<evidence type="ECO:0000256" key="12">
    <source>
        <dbReference type="PROSITE-ProRule" id="PRU01211"/>
    </source>
</evidence>
<feature type="region of interest" description="Disordered" evidence="14">
    <location>
        <begin position="38"/>
        <end position="71"/>
    </location>
</feature>
<feature type="disulfide bond" evidence="11">
    <location>
        <begin position="331"/>
        <end position="365"/>
    </location>
</feature>
<feature type="binding site" evidence="12">
    <location>
        <position position="208"/>
    </location>
    <ligand>
        <name>Zn(2+)</name>
        <dbReference type="ChEBI" id="CHEBI:29105"/>
        <note>catalytic</note>
    </ligand>
</feature>
<keyword evidence="3 12" id="KW-0479">Metal-binding</keyword>
<keyword evidence="6 12" id="KW-0862">Zinc</keyword>
<evidence type="ECO:0000256" key="2">
    <source>
        <dbReference type="ARBA" id="ARBA00022670"/>
    </source>
</evidence>
<dbReference type="PRINTS" id="PR00480">
    <property type="entry name" value="ASTACIN"/>
</dbReference>
<dbReference type="Pfam" id="PF01549">
    <property type="entry name" value="ShK"/>
    <property type="match status" value="2"/>
</dbReference>
<dbReference type="GO" id="GO:0004222">
    <property type="term" value="F:metalloendopeptidase activity"/>
    <property type="evidence" value="ECO:0007669"/>
    <property type="project" value="UniProtKB-UniRule"/>
</dbReference>
<keyword evidence="2 12" id="KW-0645">Protease</keyword>
<evidence type="ECO:0000256" key="7">
    <source>
        <dbReference type="ARBA" id="ARBA00023049"/>
    </source>
</evidence>
<dbReference type="Proteomes" id="UP001381693">
    <property type="component" value="Unassembled WGS sequence"/>
</dbReference>
<evidence type="ECO:0000256" key="13">
    <source>
        <dbReference type="RuleBase" id="RU361183"/>
    </source>
</evidence>
<evidence type="ECO:0000256" key="10">
    <source>
        <dbReference type="ARBA" id="ARBA00023180"/>
    </source>
</evidence>
<name>A0AAN8XHC9_HALRR</name>
<feature type="compositionally biased region" description="Polar residues" evidence="14">
    <location>
        <begin position="58"/>
        <end position="71"/>
    </location>
</feature>
<comment type="caution">
    <text evidence="11">Lacks conserved residue(s) required for the propagation of feature annotation.</text>
</comment>
<evidence type="ECO:0000313" key="18">
    <source>
        <dbReference type="Proteomes" id="UP001381693"/>
    </source>
</evidence>
<feature type="domain" description="Peptidase M12A" evidence="16">
    <location>
        <begin position="107"/>
        <end position="301"/>
    </location>
</feature>
<dbReference type="SMART" id="SM00235">
    <property type="entry name" value="ZnMc"/>
    <property type="match status" value="1"/>
</dbReference>
<feature type="domain" description="ShKT" evidence="15">
    <location>
        <begin position="372"/>
        <end position="406"/>
    </location>
</feature>
<evidence type="ECO:0000256" key="4">
    <source>
        <dbReference type="ARBA" id="ARBA00022729"/>
    </source>
</evidence>
<dbReference type="InterPro" id="IPR006026">
    <property type="entry name" value="Peptidase_Metallo"/>
</dbReference>
<feature type="compositionally biased region" description="Basic and acidic residues" evidence="14">
    <location>
        <begin position="41"/>
        <end position="57"/>
    </location>
</feature>
<evidence type="ECO:0000259" key="15">
    <source>
        <dbReference type="PROSITE" id="PS51670"/>
    </source>
</evidence>
<keyword evidence="7 12" id="KW-0482">Metalloprotease</keyword>
<dbReference type="Gene3D" id="3.40.390.10">
    <property type="entry name" value="Collagenase (Catalytic Domain)"/>
    <property type="match status" value="1"/>
</dbReference>
<dbReference type="SUPFAM" id="SSF55486">
    <property type="entry name" value="Metalloproteases ('zincins'), catalytic domain"/>
    <property type="match status" value="1"/>
</dbReference>
<dbReference type="PANTHER" id="PTHR10127:SF780">
    <property type="entry name" value="METALLOENDOPEPTIDASE"/>
    <property type="match status" value="1"/>
</dbReference>
<feature type="signal peptide" evidence="13">
    <location>
        <begin position="1"/>
        <end position="28"/>
    </location>
</feature>
<proteinExistence type="predicted"/>
<evidence type="ECO:0000313" key="17">
    <source>
        <dbReference type="EMBL" id="KAK7080338.1"/>
    </source>
</evidence>
<comment type="cofactor">
    <cofactor evidence="12 13">
        <name>Zn(2+)</name>
        <dbReference type="ChEBI" id="CHEBI:29105"/>
    </cofactor>
    <text evidence="12 13">Binds 1 zinc ion per subunit.</text>
</comment>
<evidence type="ECO:0000256" key="3">
    <source>
        <dbReference type="ARBA" id="ARBA00022723"/>
    </source>
</evidence>
<dbReference type="Pfam" id="PF01400">
    <property type="entry name" value="Astacin"/>
    <property type="match status" value="1"/>
</dbReference>